<comment type="caution">
    <text evidence="2">The sequence shown here is derived from an EMBL/GenBank/DDBJ whole genome shotgun (WGS) entry which is preliminary data.</text>
</comment>
<gene>
    <name evidence="2" type="ORF">OSR52_11730</name>
</gene>
<evidence type="ECO:0000313" key="2">
    <source>
        <dbReference type="EMBL" id="MDG3586537.1"/>
    </source>
</evidence>
<reference evidence="2" key="1">
    <citation type="submission" date="2022-11" db="EMBL/GenBank/DDBJ databases">
        <title>High-quality draft genome sequence of Galbibacter sp. strain CMA-7.</title>
        <authorList>
            <person name="Wei L."/>
            <person name="Dong C."/>
            <person name="Shao Z."/>
        </authorList>
    </citation>
    <scope>NUCLEOTIDE SEQUENCE</scope>
    <source>
        <strain evidence="2">CMA-7</strain>
    </source>
</reference>
<protein>
    <recommendedName>
        <fullName evidence="4">Beta-lactamase-inhibitor-like PepSY-like domain-containing protein</fullName>
    </recommendedName>
</protein>
<proteinExistence type="predicted"/>
<evidence type="ECO:0000313" key="3">
    <source>
        <dbReference type="Proteomes" id="UP001153642"/>
    </source>
</evidence>
<feature type="signal peptide" evidence="1">
    <location>
        <begin position="1"/>
        <end position="19"/>
    </location>
</feature>
<sequence>MKKLVLASALTLGSFASFATTPVFFHDGIAEEIYMDQDDYTPIDVSELPDAVTDALENDFPGIEVSKAFKNEADEYKIQVLVGDQTSNLYATSNGEWIQK</sequence>
<dbReference type="RefSeq" id="WP_277900270.1">
    <property type="nucleotide sequence ID" value="NZ_JAPMUA010000004.1"/>
</dbReference>
<dbReference type="Proteomes" id="UP001153642">
    <property type="component" value="Unassembled WGS sequence"/>
</dbReference>
<evidence type="ECO:0008006" key="4">
    <source>
        <dbReference type="Google" id="ProtNLM"/>
    </source>
</evidence>
<accession>A0ABT6FTU9</accession>
<dbReference type="SUPFAM" id="SSF160574">
    <property type="entry name" value="BT0923-like"/>
    <property type="match status" value="1"/>
</dbReference>
<keyword evidence="3" id="KW-1185">Reference proteome</keyword>
<dbReference type="EMBL" id="JAPMUA010000004">
    <property type="protein sequence ID" value="MDG3586537.1"/>
    <property type="molecule type" value="Genomic_DNA"/>
</dbReference>
<feature type="chain" id="PRO_5045172057" description="Beta-lactamase-inhibitor-like PepSY-like domain-containing protein" evidence="1">
    <location>
        <begin position="20"/>
        <end position="100"/>
    </location>
</feature>
<evidence type="ECO:0000256" key="1">
    <source>
        <dbReference type="SAM" id="SignalP"/>
    </source>
</evidence>
<keyword evidence="1" id="KW-0732">Signal</keyword>
<organism evidence="2 3">
    <name type="scientific">Galbibacter pacificus</name>
    <dbReference type="NCBI Taxonomy" id="2996052"/>
    <lineage>
        <taxon>Bacteria</taxon>
        <taxon>Pseudomonadati</taxon>
        <taxon>Bacteroidota</taxon>
        <taxon>Flavobacteriia</taxon>
        <taxon>Flavobacteriales</taxon>
        <taxon>Flavobacteriaceae</taxon>
        <taxon>Galbibacter</taxon>
    </lineage>
</organism>
<name>A0ABT6FTU9_9FLAO</name>